<sequence length="47" mass="5179">MVPSQNVRSNRSFLNKPCCLFRVYGVLLPRLGGASEWGSSYIASGYP</sequence>
<keyword evidence="2" id="KW-1185">Reference proteome</keyword>
<gene>
    <name evidence="1" type="ORF">HNQ77_005102</name>
</gene>
<proteinExistence type="predicted"/>
<organism evidence="1 2">
    <name type="scientific">Silvibacterium bohemicum</name>
    <dbReference type="NCBI Taxonomy" id="1577686"/>
    <lineage>
        <taxon>Bacteria</taxon>
        <taxon>Pseudomonadati</taxon>
        <taxon>Acidobacteriota</taxon>
        <taxon>Terriglobia</taxon>
        <taxon>Terriglobales</taxon>
        <taxon>Acidobacteriaceae</taxon>
        <taxon>Silvibacterium</taxon>
    </lineage>
</organism>
<dbReference type="EMBL" id="JACHEK010000012">
    <property type="protein sequence ID" value="MBB6147117.1"/>
    <property type="molecule type" value="Genomic_DNA"/>
</dbReference>
<comment type="caution">
    <text evidence="1">The sequence shown here is derived from an EMBL/GenBank/DDBJ whole genome shotgun (WGS) entry which is preliminary data.</text>
</comment>
<reference evidence="1 2" key="1">
    <citation type="submission" date="2020-08" db="EMBL/GenBank/DDBJ databases">
        <title>Genomic Encyclopedia of Type Strains, Phase IV (KMG-IV): sequencing the most valuable type-strain genomes for metagenomic binning, comparative biology and taxonomic classification.</title>
        <authorList>
            <person name="Goeker M."/>
        </authorList>
    </citation>
    <scope>NUCLEOTIDE SEQUENCE [LARGE SCALE GENOMIC DNA]</scope>
    <source>
        <strain evidence="1 2">DSM 103733</strain>
    </source>
</reference>
<protein>
    <submittedName>
        <fullName evidence="1">Uncharacterized protein</fullName>
    </submittedName>
</protein>
<name>A0A841K3H9_9BACT</name>
<evidence type="ECO:0000313" key="2">
    <source>
        <dbReference type="Proteomes" id="UP000538666"/>
    </source>
</evidence>
<dbReference type="Proteomes" id="UP000538666">
    <property type="component" value="Unassembled WGS sequence"/>
</dbReference>
<accession>A0A841K3H9</accession>
<evidence type="ECO:0000313" key="1">
    <source>
        <dbReference type="EMBL" id="MBB6147117.1"/>
    </source>
</evidence>
<dbReference type="AlphaFoldDB" id="A0A841K3H9"/>